<evidence type="ECO:0000313" key="2">
    <source>
        <dbReference type="Proteomes" id="UP001285441"/>
    </source>
</evidence>
<protein>
    <submittedName>
        <fullName evidence="1">Uncharacterized protein</fullName>
    </submittedName>
</protein>
<dbReference type="Proteomes" id="UP001285441">
    <property type="component" value="Unassembled WGS sequence"/>
</dbReference>
<dbReference type="EMBL" id="JAULSW010000002">
    <property type="protein sequence ID" value="KAK3391235.1"/>
    <property type="molecule type" value="Genomic_DNA"/>
</dbReference>
<name>A0AAE0P0W8_9PEZI</name>
<dbReference type="AlphaFoldDB" id="A0AAE0P0W8"/>
<accession>A0AAE0P0W8</accession>
<sequence length="165" mass="19688">MEPTTLDYKVALYMGELPRVNEALHTSFESIHNRNWYQRARLIAVINYYCIDDHDIRLPYMGPFTEKQAKHFDKGYEELIGNNEGIMALMWQEGLRKLSHENHLLYLDYWYFCARKFYPSLSSLSTSFQPSAHPMEGTVVKKWPTYHIKTYLFSLFFHCRFGLKK</sequence>
<keyword evidence="2" id="KW-1185">Reference proteome</keyword>
<organism evidence="1 2">
    <name type="scientific">Podospora didyma</name>
    <dbReference type="NCBI Taxonomy" id="330526"/>
    <lineage>
        <taxon>Eukaryota</taxon>
        <taxon>Fungi</taxon>
        <taxon>Dikarya</taxon>
        <taxon>Ascomycota</taxon>
        <taxon>Pezizomycotina</taxon>
        <taxon>Sordariomycetes</taxon>
        <taxon>Sordariomycetidae</taxon>
        <taxon>Sordariales</taxon>
        <taxon>Podosporaceae</taxon>
        <taxon>Podospora</taxon>
    </lineage>
</organism>
<reference evidence="1" key="1">
    <citation type="journal article" date="2023" name="Mol. Phylogenet. Evol.">
        <title>Genome-scale phylogeny and comparative genomics of the fungal order Sordariales.</title>
        <authorList>
            <person name="Hensen N."/>
            <person name="Bonometti L."/>
            <person name="Westerberg I."/>
            <person name="Brannstrom I.O."/>
            <person name="Guillou S."/>
            <person name="Cros-Aarteil S."/>
            <person name="Calhoun S."/>
            <person name="Haridas S."/>
            <person name="Kuo A."/>
            <person name="Mondo S."/>
            <person name="Pangilinan J."/>
            <person name="Riley R."/>
            <person name="LaButti K."/>
            <person name="Andreopoulos B."/>
            <person name="Lipzen A."/>
            <person name="Chen C."/>
            <person name="Yan M."/>
            <person name="Daum C."/>
            <person name="Ng V."/>
            <person name="Clum A."/>
            <person name="Steindorff A."/>
            <person name="Ohm R.A."/>
            <person name="Martin F."/>
            <person name="Silar P."/>
            <person name="Natvig D.O."/>
            <person name="Lalanne C."/>
            <person name="Gautier V."/>
            <person name="Ament-Velasquez S.L."/>
            <person name="Kruys A."/>
            <person name="Hutchinson M.I."/>
            <person name="Powell A.J."/>
            <person name="Barry K."/>
            <person name="Miller A.N."/>
            <person name="Grigoriev I.V."/>
            <person name="Debuchy R."/>
            <person name="Gladieux P."/>
            <person name="Hiltunen Thoren M."/>
            <person name="Johannesson H."/>
        </authorList>
    </citation>
    <scope>NUCLEOTIDE SEQUENCE</scope>
    <source>
        <strain evidence="1">CBS 232.78</strain>
    </source>
</reference>
<evidence type="ECO:0000313" key="1">
    <source>
        <dbReference type="EMBL" id="KAK3391235.1"/>
    </source>
</evidence>
<reference evidence="1" key="2">
    <citation type="submission" date="2023-06" db="EMBL/GenBank/DDBJ databases">
        <authorList>
            <consortium name="Lawrence Berkeley National Laboratory"/>
            <person name="Haridas S."/>
            <person name="Hensen N."/>
            <person name="Bonometti L."/>
            <person name="Westerberg I."/>
            <person name="Brannstrom I.O."/>
            <person name="Guillou S."/>
            <person name="Cros-Aarteil S."/>
            <person name="Calhoun S."/>
            <person name="Kuo A."/>
            <person name="Mondo S."/>
            <person name="Pangilinan J."/>
            <person name="Riley R."/>
            <person name="LaButti K."/>
            <person name="Andreopoulos B."/>
            <person name="Lipzen A."/>
            <person name="Chen C."/>
            <person name="Yanf M."/>
            <person name="Daum C."/>
            <person name="Ng V."/>
            <person name="Clum A."/>
            <person name="Steindorff A."/>
            <person name="Ohm R."/>
            <person name="Martin F."/>
            <person name="Silar P."/>
            <person name="Natvig D."/>
            <person name="Lalanne C."/>
            <person name="Gautier V."/>
            <person name="Ament-velasquez S.L."/>
            <person name="Kruys A."/>
            <person name="Hutchinson M.I."/>
            <person name="Powell A.J."/>
            <person name="Barry K."/>
            <person name="Miller A.N."/>
            <person name="Grigoriev I.V."/>
            <person name="Debuchy R."/>
            <person name="Gladieux P."/>
            <person name="Thoren M.H."/>
            <person name="Johannesson H."/>
        </authorList>
    </citation>
    <scope>NUCLEOTIDE SEQUENCE</scope>
    <source>
        <strain evidence="1">CBS 232.78</strain>
    </source>
</reference>
<gene>
    <name evidence="1" type="ORF">B0H63DRAFT_133805</name>
</gene>
<comment type="caution">
    <text evidence="1">The sequence shown here is derived from an EMBL/GenBank/DDBJ whole genome shotgun (WGS) entry which is preliminary data.</text>
</comment>
<proteinExistence type="predicted"/>